<dbReference type="Proteomes" id="UP001589793">
    <property type="component" value="Unassembled WGS sequence"/>
</dbReference>
<feature type="region of interest" description="Disordered" evidence="1">
    <location>
        <begin position="1"/>
        <end position="23"/>
    </location>
</feature>
<dbReference type="PANTHER" id="PTHR33608:SF14">
    <property type="entry name" value="POSSIBLE CONSERVED SECRETED PROTEIN"/>
    <property type="match status" value="1"/>
</dbReference>
<evidence type="ECO:0000313" key="4">
    <source>
        <dbReference type="EMBL" id="MFC0675254.1"/>
    </source>
</evidence>
<evidence type="ECO:0000256" key="1">
    <source>
        <dbReference type="SAM" id="MobiDB-lite"/>
    </source>
</evidence>
<keyword evidence="5" id="KW-1185">Reference proteome</keyword>
<accession>A0ABV6RE52</accession>
<feature type="transmembrane region" description="Helical" evidence="2">
    <location>
        <begin position="28"/>
        <end position="45"/>
    </location>
</feature>
<name>A0ABV6RE52_9MICO</name>
<keyword evidence="2" id="KW-1133">Transmembrane helix</keyword>
<dbReference type="RefSeq" id="WP_376982119.1">
    <property type="nucleotide sequence ID" value="NZ_JBHLSV010000021.1"/>
</dbReference>
<dbReference type="EMBL" id="JBHLSV010000021">
    <property type="protein sequence ID" value="MFC0675254.1"/>
    <property type="molecule type" value="Genomic_DNA"/>
</dbReference>
<dbReference type="InterPro" id="IPR002881">
    <property type="entry name" value="DUF58"/>
</dbReference>
<protein>
    <submittedName>
        <fullName evidence="4">DUF58 domain-containing protein</fullName>
    </submittedName>
</protein>
<keyword evidence="2" id="KW-0812">Transmembrane</keyword>
<feature type="transmembrane region" description="Helical" evidence="2">
    <location>
        <begin position="51"/>
        <end position="68"/>
    </location>
</feature>
<evidence type="ECO:0000313" key="5">
    <source>
        <dbReference type="Proteomes" id="UP001589793"/>
    </source>
</evidence>
<evidence type="ECO:0000259" key="3">
    <source>
        <dbReference type="Pfam" id="PF01882"/>
    </source>
</evidence>
<sequence length="457" mass="48400">MTSDAPVMPAGGARTRAEERPALRPTAAHTRALLTGALAALIAVLAGRPDLLVLVLPLLVWVLLAHVARLRRPGPEPGTVAAPVLRLSTNRVAEGRTVTARVHASPGLLVGAVLPARAHAYSSPRHGAEADADSAGISLTVRRWGDYEVGPATVQLLDPSGAFRAQVDLGPLHLQVTPDAPVLEAPVDVPSVIGISGVHISRRRGPGTALADVRPFQPGDRLHRINWRVTSRTGVMHTSATFTEQDTDVLLVTDTLVDVVPPPSAPEDSPSSLDVTVRASAAVARHYLTAGDRVALHDLGRLIGPVRPGTGARHLRVLTDALARAARDTGTGRAVPLRSVRSGTLTVVFTPLLHDQVVAQIGDLVAQGADVIVVDTLPLGVGDASALHGRPERRPDGRASDRFWTEAWVMRRLLRERTVRELRERGVPVTAWEGPASLAPIVLSLMAAGSAPRIRRS</sequence>
<organism evidence="4 5">
    <name type="scientific">Brachybacterium hainanense</name>
    <dbReference type="NCBI Taxonomy" id="1541174"/>
    <lineage>
        <taxon>Bacteria</taxon>
        <taxon>Bacillati</taxon>
        <taxon>Actinomycetota</taxon>
        <taxon>Actinomycetes</taxon>
        <taxon>Micrococcales</taxon>
        <taxon>Dermabacteraceae</taxon>
        <taxon>Brachybacterium</taxon>
    </lineage>
</organism>
<feature type="domain" description="DUF58" evidence="3">
    <location>
        <begin position="212"/>
        <end position="373"/>
    </location>
</feature>
<keyword evidence="2" id="KW-0472">Membrane</keyword>
<dbReference type="Pfam" id="PF01882">
    <property type="entry name" value="DUF58"/>
    <property type="match status" value="1"/>
</dbReference>
<evidence type="ECO:0000256" key="2">
    <source>
        <dbReference type="SAM" id="Phobius"/>
    </source>
</evidence>
<gene>
    <name evidence="4" type="ORF">ACFFF6_14920</name>
</gene>
<reference evidence="4 5" key="1">
    <citation type="submission" date="2024-09" db="EMBL/GenBank/DDBJ databases">
        <authorList>
            <person name="Sun Q."/>
            <person name="Mori K."/>
        </authorList>
    </citation>
    <scope>NUCLEOTIDE SEQUENCE [LARGE SCALE GENOMIC DNA]</scope>
    <source>
        <strain evidence="4 5">CICC 10874</strain>
    </source>
</reference>
<proteinExistence type="predicted"/>
<comment type="caution">
    <text evidence="4">The sequence shown here is derived from an EMBL/GenBank/DDBJ whole genome shotgun (WGS) entry which is preliminary data.</text>
</comment>
<dbReference type="PANTHER" id="PTHR33608">
    <property type="entry name" value="BLL2464 PROTEIN"/>
    <property type="match status" value="1"/>
</dbReference>